<reference evidence="3 4" key="2">
    <citation type="submission" date="2015-01" db="EMBL/GenBank/DDBJ databases">
        <title>Complete genome sequence of Pyrinomonas methylaliphatogenes type strain K22T.</title>
        <authorList>
            <person name="Lee K.C.Y."/>
            <person name="Power J.F."/>
            <person name="Dunfield P.F."/>
            <person name="Morgan X.C."/>
            <person name="Huttenhower C."/>
            <person name="Stott M.B."/>
        </authorList>
    </citation>
    <scope>NUCLEOTIDE SEQUENCE [LARGE SCALE GENOMIC DNA]</scope>
    <source>
        <strain evidence="3 4">K22</strain>
    </source>
</reference>
<dbReference type="AlphaFoldDB" id="A0A0B6X192"/>
<dbReference type="InterPro" id="IPR053174">
    <property type="entry name" value="LpxI"/>
</dbReference>
<evidence type="ECO:0000313" key="4">
    <source>
        <dbReference type="Proteomes" id="UP000031518"/>
    </source>
</evidence>
<evidence type="ECO:0000259" key="1">
    <source>
        <dbReference type="Pfam" id="PF06230"/>
    </source>
</evidence>
<dbReference type="InterPro" id="IPR043167">
    <property type="entry name" value="LpxI_C_sf"/>
</dbReference>
<dbReference type="PANTHER" id="PTHR39962:SF1">
    <property type="entry name" value="LPXI FAMILY PROTEIN"/>
    <property type="match status" value="1"/>
</dbReference>
<dbReference type="Pfam" id="PF06230">
    <property type="entry name" value="LpxI_C"/>
    <property type="match status" value="1"/>
</dbReference>
<dbReference type="EMBL" id="CBXV010000008">
    <property type="protein sequence ID" value="CDM66339.1"/>
    <property type="molecule type" value="Genomic_DNA"/>
</dbReference>
<dbReference type="Proteomes" id="UP000031518">
    <property type="component" value="Unassembled WGS sequence"/>
</dbReference>
<evidence type="ECO:0008006" key="5">
    <source>
        <dbReference type="Google" id="ProtNLM"/>
    </source>
</evidence>
<dbReference type="PANTHER" id="PTHR39962">
    <property type="entry name" value="BLL4848 PROTEIN"/>
    <property type="match status" value="1"/>
</dbReference>
<proteinExistence type="predicted"/>
<evidence type="ECO:0000259" key="2">
    <source>
        <dbReference type="Pfam" id="PF17930"/>
    </source>
</evidence>
<organism evidence="3 4">
    <name type="scientific">Pyrinomonas methylaliphatogenes</name>
    <dbReference type="NCBI Taxonomy" id="454194"/>
    <lineage>
        <taxon>Bacteria</taxon>
        <taxon>Pseudomonadati</taxon>
        <taxon>Acidobacteriota</taxon>
        <taxon>Blastocatellia</taxon>
        <taxon>Blastocatellales</taxon>
        <taxon>Pyrinomonadaceae</taxon>
        <taxon>Pyrinomonas</taxon>
    </lineage>
</organism>
<dbReference type="Gene3D" id="3.40.140.80">
    <property type="match status" value="1"/>
</dbReference>
<dbReference type="Pfam" id="PF17930">
    <property type="entry name" value="LpxI_N"/>
    <property type="match status" value="1"/>
</dbReference>
<accession>A0A0B6X192</accession>
<dbReference type="Gene3D" id="3.40.50.20">
    <property type="match status" value="1"/>
</dbReference>
<name>A0A0B6X192_9BACT</name>
<gene>
    <name evidence="3" type="ORF">PYK22_02367</name>
</gene>
<dbReference type="STRING" id="454194.PYK22_02367"/>
<keyword evidence="4" id="KW-1185">Reference proteome</keyword>
<dbReference type="InterPro" id="IPR010415">
    <property type="entry name" value="LpxI_C"/>
</dbReference>
<dbReference type="RefSeq" id="WP_041977539.1">
    <property type="nucleotide sequence ID" value="NZ_CBXV010000008.1"/>
</dbReference>
<feature type="domain" description="LpxI C-terminal" evidence="1">
    <location>
        <begin position="135"/>
        <end position="263"/>
    </location>
</feature>
<reference evidence="3 4" key="1">
    <citation type="submission" date="2013-12" db="EMBL/GenBank/DDBJ databases">
        <authorList>
            <person name="Stott M."/>
        </authorList>
    </citation>
    <scope>NUCLEOTIDE SEQUENCE [LARGE SCALE GENOMIC DNA]</scope>
    <source>
        <strain evidence="3 4">K22</strain>
    </source>
</reference>
<dbReference type="InterPro" id="IPR041255">
    <property type="entry name" value="LpxI_N"/>
</dbReference>
<sequence>MRYGLIAGNGQFPFLVIEGARRAGVELAVAAIREETDPMIERVADRLIWVGVGQLGKLIRFFKAEGVARAIMAGQVKHVQIFSDAVPDLRMLKLILRLPRRNTDALIGAVAEELAREGIELIDSTYFIRDQLAADGVMTKRAPDERERGDIEYGLEVAREIARLDLGQTIVVRARACVAIEAMEGTDETIRRAGKLARGRLTVVKIAKPNQDMRFDVPVVGARTIEAMVEAGATCLCLTAGKTLMFDREEMISRADEHRISIIGVQPT</sequence>
<feature type="domain" description="LpxI N-terminal" evidence="2">
    <location>
        <begin position="3"/>
        <end position="130"/>
    </location>
</feature>
<evidence type="ECO:0000313" key="3">
    <source>
        <dbReference type="EMBL" id="CDM66339.1"/>
    </source>
</evidence>
<dbReference type="OrthoDB" id="9789836at2"/>
<protein>
    <recommendedName>
        <fullName evidence="5">DUF1009 domain-containing protein</fullName>
    </recommendedName>
</protein>